<reference evidence="4" key="1">
    <citation type="submission" date="2016-10" db="EMBL/GenBank/DDBJ databases">
        <authorList>
            <person name="de Groot N.N."/>
        </authorList>
    </citation>
    <scope>NUCLEOTIDE SEQUENCE [LARGE SCALE GENOMIC DNA]</scope>
    <source>
        <strain evidence="4">UNC267MFSha1.1M11</strain>
    </source>
</reference>
<feature type="chain" id="PRO_5036307132" evidence="2">
    <location>
        <begin position="36"/>
        <end position="376"/>
    </location>
</feature>
<reference evidence="5" key="2">
    <citation type="submission" date="2016-10" db="EMBL/GenBank/DDBJ databases">
        <authorList>
            <person name="Varghese N."/>
            <person name="Submissions S."/>
        </authorList>
    </citation>
    <scope>NUCLEOTIDE SEQUENCE [LARGE SCALE GENOMIC DNA]</scope>
    <source>
        <strain evidence="5">UNC267MFSha1.1M11</strain>
    </source>
</reference>
<dbReference type="Proteomes" id="UP000515498">
    <property type="component" value="Chromosome"/>
</dbReference>
<dbReference type="SUPFAM" id="SSF53850">
    <property type="entry name" value="Periplasmic binding protein-like II"/>
    <property type="match status" value="1"/>
</dbReference>
<evidence type="ECO:0000313" key="3">
    <source>
        <dbReference type="EMBL" id="QNJ94813.1"/>
    </source>
</evidence>
<dbReference type="KEGG" id="mflu:HZU40_11510"/>
<dbReference type="Gene3D" id="3.40.190.10">
    <property type="entry name" value="Periplasmic binding protein-like II"/>
    <property type="match status" value="2"/>
</dbReference>
<reference evidence="3 6" key="3">
    <citation type="submission" date="2020-07" db="EMBL/GenBank/DDBJ databases">
        <title>Draft genome sequence of four isobutane-metabolizing strains capable of cometabolically degrading diverse ether contaminants.</title>
        <authorList>
            <person name="Chen W."/>
            <person name="Faulkner N."/>
            <person name="Smith C."/>
            <person name="Hyman M."/>
        </authorList>
    </citation>
    <scope>NUCLEOTIDE SEQUENCE [LARGE SCALE GENOMIC DNA]</scope>
    <source>
        <strain evidence="3 6">2A</strain>
    </source>
</reference>
<dbReference type="InterPro" id="IPR006311">
    <property type="entry name" value="TAT_signal"/>
</dbReference>
<keyword evidence="1 2" id="KW-0732">Signal</keyword>
<dbReference type="PANTHER" id="PTHR30222">
    <property type="entry name" value="SPERMIDINE/PUTRESCINE-BINDING PERIPLASMIC PROTEIN"/>
    <property type="match status" value="1"/>
</dbReference>
<dbReference type="Pfam" id="PF13416">
    <property type="entry name" value="SBP_bac_8"/>
    <property type="match status" value="1"/>
</dbReference>
<dbReference type="AlphaFoldDB" id="A0A1G4WX03"/>
<evidence type="ECO:0000313" key="6">
    <source>
        <dbReference type="Proteomes" id="UP000515498"/>
    </source>
</evidence>
<evidence type="ECO:0000313" key="4">
    <source>
        <dbReference type="EMBL" id="SCX31411.1"/>
    </source>
</evidence>
<dbReference type="STRING" id="1502745.SAMN02799620_05330"/>
<evidence type="ECO:0000256" key="2">
    <source>
        <dbReference type="SAM" id="SignalP"/>
    </source>
</evidence>
<feature type="signal peptide" evidence="2">
    <location>
        <begin position="1"/>
        <end position="35"/>
    </location>
</feature>
<dbReference type="EMBL" id="CP059894">
    <property type="protein sequence ID" value="QNJ94813.1"/>
    <property type="molecule type" value="Genomic_DNA"/>
</dbReference>
<proteinExistence type="predicted"/>
<dbReference type="RefSeq" id="WP_090363277.1">
    <property type="nucleotide sequence ID" value="NZ_CP059894.1"/>
</dbReference>
<protein>
    <submittedName>
        <fullName evidence="3">Extracellular solute-binding protein</fullName>
    </submittedName>
    <submittedName>
        <fullName evidence="4">Spermidine/putrescine-binding protein</fullName>
    </submittedName>
</protein>
<accession>A0A1G4WX03</accession>
<dbReference type="Proteomes" id="UP000199707">
    <property type="component" value="Unassembled WGS sequence"/>
</dbReference>
<name>A0A1G4WX03_9MYCO</name>
<dbReference type="EMBL" id="FMUB01000013">
    <property type="protein sequence ID" value="SCX31411.1"/>
    <property type="molecule type" value="Genomic_DNA"/>
</dbReference>
<sequence length="376" mass="39789">MANDNFFSSPMTRRRMLSRAAMLAAGAAGGGTLLAACGGSGTNSGPGSATLSGPPAPESVKGSAVYLNYPGWIGSNTIADFHKQYPGAEIKESASGFETATSVAQAIGQNPKAYDLLLLNNDIAQRLAAANLILPIDEKSVPSLALVEDRFRKAIPNTLPIDTDTFAIGYRKDIIKDPPRTWADVWRLASQYPQKVVFTGMDRPALGIALIYKGFKADSTDANELTQAKDALLEIKPHVLAFKVSDLAQPLADGTAVLSVGLSYEFVSLMADNPNVDVAFAEDGTVFDVEAIAAVSATHAPEVALTFLDFVMQPPNYANFINTTRAARVSTAADSMIDKVLLSPKMDVPANATMQGFPGVEGAKAVTLAWQQFQSG</sequence>
<dbReference type="PROSITE" id="PS51318">
    <property type="entry name" value="TAT"/>
    <property type="match status" value="1"/>
</dbReference>
<dbReference type="InterPro" id="IPR006059">
    <property type="entry name" value="SBP"/>
</dbReference>
<evidence type="ECO:0000256" key="1">
    <source>
        <dbReference type="ARBA" id="ARBA00022729"/>
    </source>
</evidence>
<gene>
    <name evidence="3" type="ORF">HZU40_11510</name>
    <name evidence="4" type="ORF">SAMN02799620_05330</name>
</gene>
<organism evidence="4 5">
    <name type="scientific">Mycolicibacterium fluoranthenivorans</name>
    <dbReference type="NCBI Taxonomy" id="258505"/>
    <lineage>
        <taxon>Bacteria</taxon>
        <taxon>Bacillati</taxon>
        <taxon>Actinomycetota</taxon>
        <taxon>Actinomycetes</taxon>
        <taxon>Mycobacteriales</taxon>
        <taxon>Mycobacteriaceae</taxon>
        <taxon>Mycolicibacterium</taxon>
    </lineage>
</organism>
<evidence type="ECO:0000313" key="5">
    <source>
        <dbReference type="Proteomes" id="UP000199707"/>
    </source>
</evidence>
<dbReference type="PANTHER" id="PTHR30222:SF17">
    <property type="entry name" value="SPERMIDINE_PUTRESCINE-BINDING PERIPLASMIC PROTEIN"/>
    <property type="match status" value="1"/>
</dbReference>